<comment type="caution">
    <text evidence="6">The sequence shown here is derived from an EMBL/GenBank/DDBJ whole genome shotgun (WGS) entry which is preliminary data.</text>
</comment>
<dbReference type="InterPro" id="IPR009057">
    <property type="entry name" value="Homeodomain-like_sf"/>
</dbReference>
<dbReference type="EMBL" id="FXTT01000002">
    <property type="protein sequence ID" value="SMP16566.1"/>
    <property type="molecule type" value="Genomic_DNA"/>
</dbReference>
<keyword evidence="3" id="KW-0804">Transcription</keyword>
<evidence type="ECO:0000313" key="6">
    <source>
        <dbReference type="EMBL" id="SMP16566.1"/>
    </source>
</evidence>
<proteinExistence type="predicted"/>
<dbReference type="Pfam" id="PF00440">
    <property type="entry name" value="TetR_N"/>
    <property type="match status" value="1"/>
</dbReference>
<dbReference type="Proteomes" id="UP001157914">
    <property type="component" value="Unassembled WGS sequence"/>
</dbReference>
<organism evidence="6 7">
    <name type="scientific">Roseibium denhamense</name>
    <dbReference type="NCBI Taxonomy" id="76305"/>
    <lineage>
        <taxon>Bacteria</taxon>
        <taxon>Pseudomonadati</taxon>
        <taxon>Pseudomonadota</taxon>
        <taxon>Alphaproteobacteria</taxon>
        <taxon>Hyphomicrobiales</taxon>
        <taxon>Stappiaceae</taxon>
        <taxon>Roseibium</taxon>
    </lineage>
</organism>
<gene>
    <name evidence="6" type="ORF">SAMN06265374_1713</name>
</gene>
<evidence type="ECO:0000256" key="2">
    <source>
        <dbReference type="ARBA" id="ARBA00023125"/>
    </source>
</evidence>
<keyword evidence="7" id="KW-1185">Reference proteome</keyword>
<dbReference type="InterPro" id="IPR036271">
    <property type="entry name" value="Tet_transcr_reg_TetR-rel_C_sf"/>
</dbReference>
<evidence type="ECO:0000256" key="4">
    <source>
        <dbReference type="PROSITE-ProRule" id="PRU00335"/>
    </source>
</evidence>
<feature type="domain" description="HTH tetR-type" evidence="5">
    <location>
        <begin position="3"/>
        <end position="63"/>
    </location>
</feature>
<dbReference type="PANTHER" id="PTHR47506">
    <property type="entry name" value="TRANSCRIPTIONAL REGULATORY PROTEIN"/>
    <property type="match status" value="1"/>
</dbReference>
<keyword evidence="1" id="KW-0805">Transcription regulation</keyword>
<dbReference type="RefSeq" id="WP_155194779.1">
    <property type="nucleotide sequence ID" value="NZ_BAAAEA010000003.1"/>
</dbReference>
<dbReference type="PROSITE" id="PS50977">
    <property type="entry name" value="HTH_TETR_2"/>
    <property type="match status" value="1"/>
</dbReference>
<evidence type="ECO:0000256" key="1">
    <source>
        <dbReference type="ARBA" id="ARBA00023015"/>
    </source>
</evidence>
<dbReference type="SUPFAM" id="SSF48498">
    <property type="entry name" value="Tetracyclin repressor-like, C-terminal domain"/>
    <property type="match status" value="1"/>
</dbReference>
<reference evidence="6 7" key="1">
    <citation type="submission" date="2017-05" db="EMBL/GenBank/DDBJ databases">
        <authorList>
            <person name="Varghese N."/>
            <person name="Submissions S."/>
        </authorList>
    </citation>
    <scope>NUCLEOTIDE SEQUENCE [LARGE SCALE GENOMIC DNA]</scope>
    <source>
        <strain evidence="6 7">DSM 15949</strain>
    </source>
</reference>
<evidence type="ECO:0000259" key="5">
    <source>
        <dbReference type="PROSITE" id="PS50977"/>
    </source>
</evidence>
<sequence length="193" mass="21835">MRPSKRDELVRKALEIFDRLGYQAAGMDTLVAETGISKTTMFKHFRTKDDLILAVLRYRDETFRNWFFKQLDESGLPPGEKLLHVFDLLEDWFGEPSFKGCMFIKASAEFQEKAHPAHVQSAEHKRLLRQAILELAGQTGVSDPELLTRQVMLLIEGAIVSAQMGTDRDPSAVAKKAARQLLECGMRPQSTVN</sequence>
<dbReference type="Gene3D" id="1.10.357.10">
    <property type="entry name" value="Tetracycline Repressor, domain 2"/>
    <property type="match status" value="1"/>
</dbReference>
<name>A0ABY1NRT6_9HYPH</name>
<keyword evidence="2 4" id="KW-0238">DNA-binding</keyword>
<dbReference type="InterPro" id="IPR001647">
    <property type="entry name" value="HTH_TetR"/>
</dbReference>
<dbReference type="PANTHER" id="PTHR47506:SF1">
    <property type="entry name" value="HTH-TYPE TRANSCRIPTIONAL REGULATOR YJDC"/>
    <property type="match status" value="1"/>
</dbReference>
<dbReference type="SUPFAM" id="SSF46689">
    <property type="entry name" value="Homeodomain-like"/>
    <property type="match status" value="1"/>
</dbReference>
<evidence type="ECO:0000313" key="7">
    <source>
        <dbReference type="Proteomes" id="UP001157914"/>
    </source>
</evidence>
<feature type="DNA-binding region" description="H-T-H motif" evidence="4">
    <location>
        <begin position="26"/>
        <end position="45"/>
    </location>
</feature>
<dbReference type="PRINTS" id="PR00455">
    <property type="entry name" value="HTHTETR"/>
</dbReference>
<evidence type="ECO:0000256" key="3">
    <source>
        <dbReference type="ARBA" id="ARBA00023163"/>
    </source>
</evidence>
<accession>A0ABY1NRT6</accession>
<protein>
    <submittedName>
        <fullName evidence="6">Transcriptional regulator, TetR family</fullName>
    </submittedName>
</protein>